<evidence type="ECO:0000256" key="1">
    <source>
        <dbReference type="PROSITE-ProRule" id="PRU00266"/>
    </source>
</evidence>
<name>V4BDL1_LOTGI</name>
<dbReference type="GO" id="GO:0003723">
    <property type="term" value="F:RNA binding"/>
    <property type="evidence" value="ECO:0007669"/>
    <property type="project" value="UniProtKB-UniRule"/>
</dbReference>
<dbReference type="SUPFAM" id="SSF54768">
    <property type="entry name" value="dsRNA-binding domain-like"/>
    <property type="match status" value="1"/>
</dbReference>
<evidence type="ECO:0000259" key="3">
    <source>
        <dbReference type="PROSITE" id="PS50137"/>
    </source>
</evidence>
<dbReference type="InterPro" id="IPR014720">
    <property type="entry name" value="dsRBD_dom"/>
</dbReference>
<dbReference type="GeneID" id="20240445"/>
<keyword evidence="5" id="KW-1185">Reference proteome</keyword>
<dbReference type="PROSITE" id="PS50137">
    <property type="entry name" value="DS_RBD"/>
    <property type="match status" value="1"/>
</dbReference>
<evidence type="ECO:0000313" key="4">
    <source>
        <dbReference type="EMBL" id="ESO86789.1"/>
    </source>
</evidence>
<organism evidence="4 5">
    <name type="scientific">Lottia gigantea</name>
    <name type="common">Giant owl limpet</name>
    <dbReference type="NCBI Taxonomy" id="225164"/>
    <lineage>
        <taxon>Eukaryota</taxon>
        <taxon>Metazoa</taxon>
        <taxon>Spiralia</taxon>
        <taxon>Lophotrochozoa</taxon>
        <taxon>Mollusca</taxon>
        <taxon>Gastropoda</taxon>
        <taxon>Patellogastropoda</taxon>
        <taxon>Lottioidea</taxon>
        <taxon>Lottiidae</taxon>
        <taxon>Lottia</taxon>
    </lineage>
</organism>
<protein>
    <recommendedName>
        <fullName evidence="3">DRBM domain-containing protein</fullName>
    </recommendedName>
</protein>
<accession>V4BDL1</accession>
<dbReference type="Pfam" id="PF00035">
    <property type="entry name" value="dsrm"/>
    <property type="match status" value="1"/>
</dbReference>
<dbReference type="Gene3D" id="3.30.160.20">
    <property type="match status" value="1"/>
</dbReference>
<gene>
    <name evidence="4" type="ORF">LOTGIDRAFT_166788</name>
</gene>
<dbReference type="EMBL" id="KB202990">
    <property type="protein sequence ID" value="ESO86789.1"/>
    <property type="molecule type" value="Genomic_DNA"/>
</dbReference>
<evidence type="ECO:0000313" key="5">
    <source>
        <dbReference type="Proteomes" id="UP000030746"/>
    </source>
</evidence>
<dbReference type="RefSeq" id="XP_009062485.1">
    <property type="nucleotide sequence ID" value="XM_009064237.1"/>
</dbReference>
<dbReference type="HOGENOM" id="CLU_1012960_0_0_1"/>
<dbReference type="CTD" id="20240445"/>
<reference evidence="4 5" key="1">
    <citation type="journal article" date="2013" name="Nature">
        <title>Insights into bilaterian evolution from three spiralian genomes.</title>
        <authorList>
            <person name="Simakov O."/>
            <person name="Marletaz F."/>
            <person name="Cho S.J."/>
            <person name="Edsinger-Gonzales E."/>
            <person name="Havlak P."/>
            <person name="Hellsten U."/>
            <person name="Kuo D.H."/>
            <person name="Larsson T."/>
            <person name="Lv J."/>
            <person name="Arendt D."/>
            <person name="Savage R."/>
            <person name="Osoegawa K."/>
            <person name="de Jong P."/>
            <person name="Grimwood J."/>
            <person name="Chapman J.A."/>
            <person name="Shapiro H."/>
            <person name="Aerts A."/>
            <person name="Otillar R.P."/>
            <person name="Terry A.Y."/>
            <person name="Boore J.L."/>
            <person name="Grigoriev I.V."/>
            <person name="Lindberg D.R."/>
            <person name="Seaver E.C."/>
            <person name="Weisblat D.A."/>
            <person name="Putnam N.H."/>
            <person name="Rokhsar D.S."/>
        </authorList>
    </citation>
    <scope>NUCLEOTIDE SEQUENCE [LARGE SCALE GENOMIC DNA]</scope>
</reference>
<proteinExistence type="predicted"/>
<keyword evidence="1" id="KW-0694">RNA-binding</keyword>
<dbReference type="OrthoDB" id="5961559at2759"/>
<dbReference type="SMART" id="SM00358">
    <property type="entry name" value="DSRM"/>
    <property type="match status" value="1"/>
</dbReference>
<sequence>MTRSNIAKADSMSEFWVPASNITKKFEEPILSDEEKKAQEEAEIKNEEEVMLGKADPLPNDDMVYYDPEDEKIKHMKMENTEASASFETKDFDRFVPETATTKDEIFIPEDMKLPLIDEKYSNPKQEMNPINYSVDTESSDMGENSFDVKMEVVQVKPDTESGYVKSTKAPVMLLNEKISGLVYEVISSSNDPKNPEFEMKVTVQGEDYTARAKSKKLAKQEVARLPLMKLFKIVCVPDSTGSYADVVQYSMVCIWVTPGIHMGFILGNVWDTAG</sequence>
<dbReference type="KEGG" id="lgi:LOTGIDRAFT_166788"/>
<evidence type="ECO:0000256" key="2">
    <source>
        <dbReference type="SAM" id="MobiDB-lite"/>
    </source>
</evidence>
<dbReference type="AlphaFoldDB" id="V4BDL1"/>
<feature type="compositionally biased region" description="Basic and acidic residues" evidence="2">
    <location>
        <begin position="28"/>
        <end position="48"/>
    </location>
</feature>
<feature type="region of interest" description="Disordered" evidence="2">
    <location>
        <begin position="28"/>
        <end position="63"/>
    </location>
</feature>
<dbReference type="Proteomes" id="UP000030746">
    <property type="component" value="Unassembled WGS sequence"/>
</dbReference>
<feature type="domain" description="DRBM" evidence="3">
    <location>
        <begin position="184"/>
        <end position="233"/>
    </location>
</feature>